<evidence type="ECO:0000313" key="9">
    <source>
        <dbReference type="Proteomes" id="UP000326757"/>
    </source>
</evidence>
<reference evidence="8 9" key="1">
    <citation type="submission" date="2019-06" db="EMBL/GenBank/DDBJ databases">
        <title>Genome Sequence of the Brown Rot Fungal Pathogen Monilinia laxa.</title>
        <authorList>
            <person name="De Miccolis Angelini R.M."/>
            <person name="Landi L."/>
            <person name="Abate D."/>
            <person name="Pollastro S."/>
            <person name="Romanazzi G."/>
            <person name="Faretra F."/>
        </authorList>
    </citation>
    <scope>NUCLEOTIDE SEQUENCE [LARGE SCALE GENOMIC DNA]</scope>
    <source>
        <strain evidence="8 9">Mlax316</strain>
    </source>
</reference>
<dbReference type="InterPro" id="IPR002401">
    <property type="entry name" value="Cyt_P450_E_grp-I"/>
</dbReference>
<dbReference type="InterPro" id="IPR050121">
    <property type="entry name" value="Cytochrome_P450_monoxygenase"/>
</dbReference>
<dbReference type="PANTHER" id="PTHR24305:SF166">
    <property type="entry name" value="CYTOCHROME P450 12A4, MITOCHONDRIAL-RELATED"/>
    <property type="match status" value="1"/>
</dbReference>
<comment type="caution">
    <text evidence="8">The sequence shown here is derived from an EMBL/GenBank/DDBJ whole genome shotgun (WGS) entry which is preliminary data.</text>
</comment>
<dbReference type="PRINTS" id="PR00463">
    <property type="entry name" value="EP450I"/>
</dbReference>
<dbReference type="GO" id="GO:0004497">
    <property type="term" value="F:monooxygenase activity"/>
    <property type="evidence" value="ECO:0007669"/>
    <property type="project" value="UniProtKB-KW"/>
</dbReference>
<keyword evidence="9" id="KW-1185">Reference proteome</keyword>
<evidence type="ECO:0000256" key="1">
    <source>
        <dbReference type="ARBA" id="ARBA00001971"/>
    </source>
</evidence>
<dbReference type="PANTHER" id="PTHR24305">
    <property type="entry name" value="CYTOCHROME P450"/>
    <property type="match status" value="1"/>
</dbReference>
<dbReference type="OrthoDB" id="1470350at2759"/>
<dbReference type="PROSITE" id="PS00086">
    <property type="entry name" value="CYTOCHROME_P450"/>
    <property type="match status" value="1"/>
</dbReference>
<keyword evidence="5" id="KW-0843">Virulence</keyword>
<dbReference type="PRINTS" id="PR00385">
    <property type="entry name" value="P450"/>
</dbReference>
<feature type="binding site" description="axial binding residue" evidence="6">
    <location>
        <position position="486"/>
    </location>
    <ligand>
        <name>heme</name>
        <dbReference type="ChEBI" id="CHEBI:30413"/>
    </ligand>
    <ligandPart>
        <name>Fe</name>
        <dbReference type="ChEBI" id="CHEBI:18248"/>
    </ligandPart>
</feature>
<evidence type="ECO:0000256" key="7">
    <source>
        <dbReference type="RuleBase" id="RU000461"/>
    </source>
</evidence>
<keyword evidence="7" id="KW-0503">Monooxygenase</keyword>
<comment type="similarity">
    <text evidence="2 7">Belongs to the cytochrome P450 family.</text>
</comment>
<protein>
    <recommendedName>
        <fullName evidence="10">Cytochrome P450</fullName>
    </recommendedName>
</protein>
<evidence type="ECO:0008006" key="10">
    <source>
        <dbReference type="Google" id="ProtNLM"/>
    </source>
</evidence>
<keyword evidence="4 6" id="KW-0408">Iron</keyword>
<dbReference type="AlphaFoldDB" id="A0A5N6JZN4"/>
<dbReference type="Gene3D" id="1.10.630.10">
    <property type="entry name" value="Cytochrome P450"/>
    <property type="match status" value="1"/>
</dbReference>
<evidence type="ECO:0000256" key="5">
    <source>
        <dbReference type="ARBA" id="ARBA00023026"/>
    </source>
</evidence>
<evidence type="ECO:0000256" key="6">
    <source>
        <dbReference type="PIRSR" id="PIRSR602401-1"/>
    </source>
</evidence>
<dbReference type="GO" id="GO:0005506">
    <property type="term" value="F:iron ion binding"/>
    <property type="evidence" value="ECO:0007669"/>
    <property type="project" value="InterPro"/>
</dbReference>
<evidence type="ECO:0000313" key="8">
    <source>
        <dbReference type="EMBL" id="KAB8294857.1"/>
    </source>
</evidence>
<keyword evidence="3 6" id="KW-0479">Metal-binding</keyword>
<name>A0A5N6JZN4_MONLA</name>
<dbReference type="InterPro" id="IPR001128">
    <property type="entry name" value="Cyt_P450"/>
</dbReference>
<evidence type="ECO:0000256" key="2">
    <source>
        <dbReference type="ARBA" id="ARBA00010617"/>
    </source>
</evidence>
<keyword evidence="7" id="KW-0560">Oxidoreductase</keyword>
<organism evidence="8 9">
    <name type="scientific">Monilinia laxa</name>
    <name type="common">Brown rot fungus</name>
    <name type="synonym">Sclerotinia laxa</name>
    <dbReference type="NCBI Taxonomy" id="61186"/>
    <lineage>
        <taxon>Eukaryota</taxon>
        <taxon>Fungi</taxon>
        <taxon>Dikarya</taxon>
        <taxon>Ascomycota</taxon>
        <taxon>Pezizomycotina</taxon>
        <taxon>Leotiomycetes</taxon>
        <taxon>Helotiales</taxon>
        <taxon>Sclerotiniaceae</taxon>
        <taxon>Monilinia</taxon>
    </lineage>
</organism>
<dbReference type="Pfam" id="PF00067">
    <property type="entry name" value="p450"/>
    <property type="match status" value="1"/>
</dbReference>
<keyword evidence="6 7" id="KW-0349">Heme</keyword>
<dbReference type="SUPFAM" id="SSF48264">
    <property type="entry name" value="Cytochrome P450"/>
    <property type="match status" value="1"/>
</dbReference>
<accession>A0A5N6JZN4</accession>
<dbReference type="GO" id="GO:0016705">
    <property type="term" value="F:oxidoreductase activity, acting on paired donors, with incorporation or reduction of molecular oxygen"/>
    <property type="evidence" value="ECO:0007669"/>
    <property type="project" value="InterPro"/>
</dbReference>
<evidence type="ECO:0000256" key="3">
    <source>
        <dbReference type="ARBA" id="ARBA00022723"/>
    </source>
</evidence>
<proteinExistence type="inferred from homology"/>
<gene>
    <name evidence="8" type="ORF">EYC80_006818</name>
</gene>
<comment type="cofactor">
    <cofactor evidence="1 6">
        <name>heme</name>
        <dbReference type="ChEBI" id="CHEBI:30413"/>
    </cofactor>
</comment>
<dbReference type="EMBL" id="VIGI01000010">
    <property type="protein sequence ID" value="KAB8294857.1"/>
    <property type="molecule type" value="Genomic_DNA"/>
</dbReference>
<dbReference type="GO" id="GO:0020037">
    <property type="term" value="F:heme binding"/>
    <property type="evidence" value="ECO:0007669"/>
    <property type="project" value="InterPro"/>
</dbReference>
<dbReference type="InterPro" id="IPR036396">
    <property type="entry name" value="Cyt_P450_sf"/>
</dbReference>
<dbReference type="CDD" id="cd11070">
    <property type="entry name" value="CYP56-like"/>
    <property type="match status" value="1"/>
</dbReference>
<sequence>MENIYRLPIYCFMTPDWCWELLYDPFAKHGDALLIVSPGSVLGFISNAEAIQQITSRRDAFPKPLASYSILEIFGRNIVTTEGIEWRKHRKISSPSFTEKNNALVFAESCLQAQGMLRKWLGPEGRGGVTLKEVPTDTMRVTLHVISRIGFGVRLLWPGEKPRDKEQESVYSSNEAPEGHTMSFERSLSTLLETLVWVLFLPKWLLKLMPFHSAHEALESFENWGQYMNELFATKAKDAVEGKESEGMDIMGSLVKSSYGPSSAHGPTRISSSRAEKRQVNEVALSDSEILGNAFVMIVAGHETTANSIHFSLIELAISPRSQRQVQVEVQKIFADESPDTWDYDANINNLLGGILGATLNEQLRLMPPAVIIPKSVGQGRDQTIIIDGKKITLPAGAHVNLNPVGLHRNPRYWPTEPSKITTHDNDLNDFKPERWLTRRVVKDDSGTESSDDDDFGGFTGKTVSEGLFRPVRGSYIPFSEGARSCIGRRLAQVKIMGVLAVIFQKYSIELAVDEWATDEDVSRMSVEEKRELYSKAQRKARETIRGATTLVTLKLHPGFIPVRLVKKGEERFVNIID</sequence>
<dbReference type="InterPro" id="IPR017972">
    <property type="entry name" value="Cyt_P450_CS"/>
</dbReference>
<evidence type="ECO:0000256" key="4">
    <source>
        <dbReference type="ARBA" id="ARBA00023004"/>
    </source>
</evidence>
<dbReference type="Proteomes" id="UP000326757">
    <property type="component" value="Unassembled WGS sequence"/>
</dbReference>